<dbReference type="PANTHER" id="PTHR11732">
    <property type="entry name" value="ALDO/KETO REDUCTASE"/>
    <property type="match status" value="1"/>
</dbReference>
<dbReference type="Pfam" id="PF00248">
    <property type="entry name" value="Aldo_ket_red"/>
    <property type="match status" value="1"/>
</dbReference>
<dbReference type="SUPFAM" id="SSF51430">
    <property type="entry name" value="NAD(P)-linked oxidoreductase"/>
    <property type="match status" value="1"/>
</dbReference>
<dbReference type="PRINTS" id="PR00069">
    <property type="entry name" value="ALDKETRDTASE"/>
</dbReference>
<name>A0AAV7FAM4_ARIFI</name>
<dbReference type="InterPro" id="IPR020471">
    <property type="entry name" value="AKR"/>
</dbReference>
<dbReference type="InterPro" id="IPR018170">
    <property type="entry name" value="Aldo/ket_reductase_CS"/>
</dbReference>
<feature type="binding site" evidence="3">
    <location>
        <position position="118"/>
    </location>
    <ligand>
        <name>substrate</name>
    </ligand>
</feature>
<evidence type="ECO:0000256" key="2">
    <source>
        <dbReference type="PIRSR" id="PIRSR000097-1"/>
    </source>
</evidence>
<feature type="active site" description="Proton donor" evidence="2">
    <location>
        <position position="55"/>
    </location>
</feature>
<dbReference type="Gene3D" id="3.20.20.100">
    <property type="entry name" value="NADP-dependent oxidoreductase domain"/>
    <property type="match status" value="1"/>
</dbReference>
<comment type="caution">
    <text evidence="6">The sequence shown here is derived from an EMBL/GenBank/DDBJ whole genome shotgun (WGS) entry which is preliminary data.</text>
</comment>
<evidence type="ECO:0000256" key="1">
    <source>
        <dbReference type="ARBA" id="ARBA00023002"/>
    </source>
</evidence>
<dbReference type="InterPro" id="IPR023210">
    <property type="entry name" value="NADP_OxRdtase_dom"/>
</dbReference>
<dbReference type="EMBL" id="JAINDJ010000002">
    <property type="protein sequence ID" value="KAG9457654.1"/>
    <property type="molecule type" value="Genomic_DNA"/>
</dbReference>
<keyword evidence="1" id="KW-0560">Oxidoreductase</keyword>
<dbReference type="CDD" id="cd19124">
    <property type="entry name" value="AKR_AKR4A_4B"/>
    <property type="match status" value="1"/>
</dbReference>
<keyword evidence="7" id="KW-1185">Reference proteome</keyword>
<dbReference type="PROSITE" id="PS00063">
    <property type="entry name" value="ALDOKETO_REDUCTASE_3"/>
    <property type="match status" value="1"/>
</dbReference>
<dbReference type="GO" id="GO:0044550">
    <property type="term" value="P:secondary metabolite biosynthetic process"/>
    <property type="evidence" value="ECO:0007669"/>
    <property type="project" value="UniProtKB-ARBA"/>
</dbReference>
<evidence type="ECO:0000256" key="3">
    <source>
        <dbReference type="PIRSR" id="PIRSR000097-2"/>
    </source>
</evidence>
<feature type="domain" description="NADP-dependent oxidoreductase" evidence="5">
    <location>
        <begin position="28"/>
        <end position="291"/>
    </location>
</feature>
<evidence type="ECO:0000256" key="4">
    <source>
        <dbReference type="PIRSR" id="PIRSR000097-3"/>
    </source>
</evidence>
<evidence type="ECO:0000313" key="6">
    <source>
        <dbReference type="EMBL" id="KAG9457654.1"/>
    </source>
</evidence>
<organism evidence="6 7">
    <name type="scientific">Aristolochia fimbriata</name>
    <name type="common">White veined hardy Dutchman's pipe vine</name>
    <dbReference type="NCBI Taxonomy" id="158543"/>
    <lineage>
        <taxon>Eukaryota</taxon>
        <taxon>Viridiplantae</taxon>
        <taxon>Streptophyta</taxon>
        <taxon>Embryophyta</taxon>
        <taxon>Tracheophyta</taxon>
        <taxon>Spermatophyta</taxon>
        <taxon>Magnoliopsida</taxon>
        <taxon>Magnoliidae</taxon>
        <taxon>Piperales</taxon>
        <taxon>Aristolochiaceae</taxon>
        <taxon>Aristolochia</taxon>
    </lineage>
</organism>
<feature type="site" description="Lowers pKa of active site Tyr" evidence="4">
    <location>
        <position position="85"/>
    </location>
</feature>
<proteinExistence type="predicted"/>
<evidence type="ECO:0000259" key="5">
    <source>
        <dbReference type="Pfam" id="PF00248"/>
    </source>
</evidence>
<dbReference type="InterPro" id="IPR036812">
    <property type="entry name" value="NAD(P)_OxRdtase_dom_sf"/>
</dbReference>
<dbReference type="InterPro" id="IPR044497">
    <property type="entry name" value="AKR4A/B"/>
</dbReference>
<accession>A0AAV7FAM4</accession>
<dbReference type="PIRSF" id="PIRSF000097">
    <property type="entry name" value="AKR"/>
    <property type="match status" value="1"/>
</dbReference>
<dbReference type="PROSITE" id="PS00798">
    <property type="entry name" value="ALDOKETO_REDUCTASE_1"/>
    <property type="match status" value="1"/>
</dbReference>
<dbReference type="Proteomes" id="UP000825729">
    <property type="component" value="Unassembled WGS sequence"/>
</dbReference>
<reference evidence="6 7" key="1">
    <citation type="submission" date="2021-07" db="EMBL/GenBank/DDBJ databases">
        <title>The Aristolochia fimbriata genome: insights into angiosperm evolution, floral development and chemical biosynthesis.</title>
        <authorList>
            <person name="Jiao Y."/>
        </authorList>
    </citation>
    <scope>NUCLEOTIDE SEQUENCE [LARGE SCALE GENOMIC DNA]</scope>
    <source>
        <strain evidence="6">IBCAS-2021</strain>
        <tissue evidence="6">Leaf</tissue>
    </source>
</reference>
<protein>
    <recommendedName>
        <fullName evidence="5">NADP-dependent oxidoreductase domain-containing protein</fullName>
    </recommendedName>
</protein>
<sequence length="320" mass="35094">MAKLVPEATLSSGQKIPLLGMGTAVEPRPPPELVTSVALTAIEVGYRHFDTAAAYETERPLGTAIAEALRRGLVESREELFVTSKLWCRDGHPDLVLPALRKTLENMGLDYVDLYLIHWPVSLKKGSEGPSIRKEDIMAMDVKSVWKAMEECSKLGLAKSIGVSNFTSKKLEDLLSTATIPPAVNQVEMNTGWQQKKLVGFCKEKGIHISAWSPLGANGAAWGTLNVMGSPVLKEIAEAKGKSVAQVALRWLLQQGASAVVKSFNKKRMEENLKIFDWELTEEELNKIEGCPQGRGFSGDVFVSPQGTFKSLEELWDGEV</sequence>
<dbReference type="PROSITE" id="PS00062">
    <property type="entry name" value="ALDOKETO_REDUCTASE_2"/>
    <property type="match status" value="1"/>
</dbReference>
<gene>
    <name evidence="6" type="ORF">H6P81_002162</name>
</gene>
<dbReference type="AlphaFoldDB" id="A0AAV7FAM4"/>
<dbReference type="FunFam" id="3.20.20.100:FF:000014">
    <property type="entry name" value="NAD(P)-linked oxidoreductase superfamily protein"/>
    <property type="match status" value="1"/>
</dbReference>
<dbReference type="GO" id="GO:0016616">
    <property type="term" value="F:oxidoreductase activity, acting on the CH-OH group of donors, NAD or NADP as acceptor"/>
    <property type="evidence" value="ECO:0007669"/>
    <property type="project" value="InterPro"/>
</dbReference>
<evidence type="ECO:0000313" key="7">
    <source>
        <dbReference type="Proteomes" id="UP000825729"/>
    </source>
</evidence>